<comment type="caution">
    <text evidence="2">The sequence shown here is derived from an EMBL/GenBank/DDBJ whole genome shotgun (WGS) entry which is preliminary data.</text>
</comment>
<dbReference type="Proteomes" id="UP000828390">
    <property type="component" value="Unassembled WGS sequence"/>
</dbReference>
<dbReference type="AlphaFoldDB" id="A0A9D4CSA6"/>
<reference evidence="2" key="2">
    <citation type="submission" date="2020-11" db="EMBL/GenBank/DDBJ databases">
        <authorList>
            <person name="McCartney M.A."/>
            <person name="Auch B."/>
            <person name="Kono T."/>
            <person name="Mallez S."/>
            <person name="Becker A."/>
            <person name="Gohl D.M."/>
            <person name="Silverstein K.A.T."/>
            <person name="Koren S."/>
            <person name="Bechman K.B."/>
            <person name="Herman A."/>
            <person name="Abrahante J.E."/>
            <person name="Garbe J."/>
        </authorList>
    </citation>
    <scope>NUCLEOTIDE SEQUENCE</scope>
    <source>
        <strain evidence="2">Duluth1</strain>
        <tissue evidence="2">Whole animal</tissue>
    </source>
</reference>
<feature type="transmembrane region" description="Helical" evidence="1">
    <location>
        <begin position="21"/>
        <end position="40"/>
    </location>
</feature>
<evidence type="ECO:0000313" key="3">
    <source>
        <dbReference type="Proteomes" id="UP000828390"/>
    </source>
</evidence>
<name>A0A9D4CSA6_DREPO</name>
<keyword evidence="3" id="KW-1185">Reference proteome</keyword>
<protein>
    <submittedName>
        <fullName evidence="2">Uncharacterized protein</fullName>
    </submittedName>
</protein>
<accession>A0A9D4CSA6</accession>
<evidence type="ECO:0000256" key="1">
    <source>
        <dbReference type="SAM" id="Phobius"/>
    </source>
</evidence>
<keyword evidence="1" id="KW-0812">Transmembrane</keyword>
<keyword evidence="1" id="KW-1133">Transmembrane helix</keyword>
<organism evidence="2 3">
    <name type="scientific">Dreissena polymorpha</name>
    <name type="common">Zebra mussel</name>
    <name type="synonym">Mytilus polymorpha</name>
    <dbReference type="NCBI Taxonomy" id="45954"/>
    <lineage>
        <taxon>Eukaryota</taxon>
        <taxon>Metazoa</taxon>
        <taxon>Spiralia</taxon>
        <taxon>Lophotrochozoa</taxon>
        <taxon>Mollusca</taxon>
        <taxon>Bivalvia</taxon>
        <taxon>Autobranchia</taxon>
        <taxon>Heteroconchia</taxon>
        <taxon>Euheterodonta</taxon>
        <taxon>Imparidentia</taxon>
        <taxon>Neoheterodontei</taxon>
        <taxon>Myida</taxon>
        <taxon>Dreissenoidea</taxon>
        <taxon>Dreissenidae</taxon>
        <taxon>Dreissena</taxon>
    </lineage>
</organism>
<gene>
    <name evidence="2" type="ORF">DPMN_055384</name>
</gene>
<dbReference type="EMBL" id="JAIWYP010000012">
    <property type="protein sequence ID" value="KAH3729413.1"/>
    <property type="molecule type" value="Genomic_DNA"/>
</dbReference>
<sequence>MVDLRMKFNTSSADIARSVSAQGLVIFAGALAGGLVIDAMRTWKFLVVTLVETIATVAQIFMPFVASLIWLLVMFSSVGTAAGLIKVGKRLSYRHTCYIDLLDSNLCAVYFKFNSYGLLLTMIYEMSGSTCVCSVLILLQTMPIKNNITIKPETKCLA</sequence>
<keyword evidence="1" id="KW-0472">Membrane</keyword>
<feature type="transmembrane region" description="Helical" evidence="1">
    <location>
        <begin position="60"/>
        <end position="85"/>
    </location>
</feature>
<evidence type="ECO:0000313" key="2">
    <source>
        <dbReference type="EMBL" id="KAH3729413.1"/>
    </source>
</evidence>
<reference evidence="2" key="1">
    <citation type="journal article" date="2019" name="bioRxiv">
        <title>The Genome of the Zebra Mussel, Dreissena polymorpha: A Resource for Invasive Species Research.</title>
        <authorList>
            <person name="McCartney M.A."/>
            <person name="Auch B."/>
            <person name="Kono T."/>
            <person name="Mallez S."/>
            <person name="Zhang Y."/>
            <person name="Obille A."/>
            <person name="Becker A."/>
            <person name="Abrahante J.E."/>
            <person name="Garbe J."/>
            <person name="Badalamenti J.P."/>
            <person name="Herman A."/>
            <person name="Mangelson H."/>
            <person name="Liachko I."/>
            <person name="Sullivan S."/>
            <person name="Sone E.D."/>
            <person name="Koren S."/>
            <person name="Silverstein K.A.T."/>
            <person name="Beckman K.B."/>
            <person name="Gohl D.M."/>
        </authorList>
    </citation>
    <scope>NUCLEOTIDE SEQUENCE</scope>
    <source>
        <strain evidence="2">Duluth1</strain>
        <tissue evidence="2">Whole animal</tissue>
    </source>
</reference>
<proteinExistence type="predicted"/>
<feature type="transmembrane region" description="Helical" evidence="1">
    <location>
        <begin position="119"/>
        <end position="139"/>
    </location>
</feature>